<dbReference type="InterPro" id="IPR027417">
    <property type="entry name" value="P-loop_NTPase"/>
</dbReference>
<name>A0A1M6MI01_9FIRM</name>
<dbReference type="EMBL" id="FQZY01000018">
    <property type="protein sequence ID" value="SHJ83026.1"/>
    <property type="molecule type" value="Genomic_DNA"/>
</dbReference>
<dbReference type="SMART" id="SM00382">
    <property type="entry name" value="AAA"/>
    <property type="match status" value="1"/>
</dbReference>
<dbReference type="GO" id="GO:0005524">
    <property type="term" value="F:ATP binding"/>
    <property type="evidence" value="ECO:0007669"/>
    <property type="project" value="UniProtKB-KW"/>
</dbReference>
<keyword evidence="3" id="KW-0067">ATP-binding</keyword>
<sequence length="240" mass="26523">MLELRNITYEVDDNQENKEILKNVSVTIKDHFVAITGPNGGGKSTLAKMIAGIIRPTSGQILLDGEDITELDITERAKKGISFAFQQPVHFKGLTVKDMITIAAGREMSVGDICDILSEVGLCAREYIDREINSSLSGGELKRIEIAMIAARGTKLSIFDEPEAGIDLWSFSSLIKVFEKMRDEINGTILIISHQERILNIADRIIVIADGELRQVGSREEVLPQLLHTTSACQTLEEKL</sequence>
<evidence type="ECO:0000256" key="2">
    <source>
        <dbReference type="ARBA" id="ARBA00022741"/>
    </source>
</evidence>
<dbReference type="Pfam" id="PF00005">
    <property type="entry name" value="ABC_tran"/>
    <property type="match status" value="1"/>
</dbReference>
<dbReference type="PROSITE" id="PS50893">
    <property type="entry name" value="ABC_TRANSPORTER_2"/>
    <property type="match status" value="1"/>
</dbReference>
<evidence type="ECO:0000256" key="1">
    <source>
        <dbReference type="ARBA" id="ARBA00022448"/>
    </source>
</evidence>
<feature type="domain" description="ABC transporter" evidence="4">
    <location>
        <begin position="2"/>
        <end position="235"/>
    </location>
</feature>
<protein>
    <submittedName>
        <fullName evidence="5">Iron-regulated ABC transporter ATPase subunit SufC</fullName>
    </submittedName>
</protein>
<dbReference type="InterPro" id="IPR003593">
    <property type="entry name" value="AAA+_ATPase"/>
</dbReference>
<proteinExistence type="predicted"/>
<evidence type="ECO:0000313" key="6">
    <source>
        <dbReference type="Proteomes" id="UP000184301"/>
    </source>
</evidence>
<keyword evidence="1" id="KW-0813">Transport</keyword>
<dbReference type="InterPro" id="IPR003439">
    <property type="entry name" value="ABC_transporter-like_ATP-bd"/>
</dbReference>
<dbReference type="GO" id="GO:0005886">
    <property type="term" value="C:plasma membrane"/>
    <property type="evidence" value="ECO:0007669"/>
    <property type="project" value="TreeGrafter"/>
</dbReference>
<dbReference type="InterPro" id="IPR051120">
    <property type="entry name" value="ABC_AA/LPS_Transport"/>
</dbReference>
<dbReference type="PANTHER" id="PTHR45772">
    <property type="entry name" value="CONSERVED COMPONENT OF ABC TRANSPORTER FOR NATURAL AMINO ACIDS-RELATED"/>
    <property type="match status" value="1"/>
</dbReference>
<gene>
    <name evidence="5" type="ORF">SAMN02745243_01496</name>
</gene>
<keyword evidence="6" id="KW-1185">Reference proteome</keyword>
<dbReference type="Gene3D" id="3.40.50.300">
    <property type="entry name" value="P-loop containing nucleotide triphosphate hydrolases"/>
    <property type="match status" value="1"/>
</dbReference>
<evidence type="ECO:0000256" key="3">
    <source>
        <dbReference type="ARBA" id="ARBA00022840"/>
    </source>
</evidence>
<keyword evidence="2" id="KW-0547">Nucleotide-binding</keyword>
<organism evidence="5 6">
    <name type="scientific">Hespellia stercorisuis DSM 15480</name>
    <dbReference type="NCBI Taxonomy" id="1121950"/>
    <lineage>
        <taxon>Bacteria</taxon>
        <taxon>Bacillati</taxon>
        <taxon>Bacillota</taxon>
        <taxon>Clostridia</taxon>
        <taxon>Lachnospirales</taxon>
        <taxon>Lachnospiraceae</taxon>
        <taxon>Hespellia</taxon>
    </lineage>
</organism>
<dbReference type="GO" id="GO:0016887">
    <property type="term" value="F:ATP hydrolysis activity"/>
    <property type="evidence" value="ECO:0007669"/>
    <property type="project" value="InterPro"/>
</dbReference>
<reference evidence="5 6" key="1">
    <citation type="submission" date="2016-11" db="EMBL/GenBank/DDBJ databases">
        <authorList>
            <person name="Jaros S."/>
            <person name="Januszkiewicz K."/>
            <person name="Wedrychowicz H."/>
        </authorList>
    </citation>
    <scope>NUCLEOTIDE SEQUENCE [LARGE SCALE GENOMIC DNA]</scope>
    <source>
        <strain evidence="5 6">DSM 15480</strain>
    </source>
</reference>
<dbReference type="STRING" id="1121950.SAMN02745243_01496"/>
<dbReference type="SUPFAM" id="SSF52540">
    <property type="entry name" value="P-loop containing nucleoside triphosphate hydrolases"/>
    <property type="match status" value="1"/>
</dbReference>
<dbReference type="InterPro" id="IPR017871">
    <property type="entry name" value="ABC_transporter-like_CS"/>
</dbReference>
<dbReference type="Proteomes" id="UP000184301">
    <property type="component" value="Unassembled WGS sequence"/>
</dbReference>
<dbReference type="OrthoDB" id="9806149at2"/>
<dbReference type="PROSITE" id="PS00211">
    <property type="entry name" value="ABC_TRANSPORTER_1"/>
    <property type="match status" value="1"/>
</dbReference>
<accession>A0A1M6MI01</accession>
<dbReference type="AlphaFoldDB" id="A0A1M6MI01"/>
<dbReference type="RefSeq" id="WP_073107754.1">
    <property type="nucleotide sequence ID" value="NZ_FQZY01000018.1"/>
</dbReference>
<evidence type="ECO:0000313" key="5">
    <source>
        <dbReference type="EMBL" id="SHJ83026.1"/>
    </source>
</evidence>
<evidence type="ECO:0000259" key="4">
    <source>
        <dbReference type="PROSITE" id="PS50893"/>
    </source>
</evidence>